<dbReference type="Gene3D" id="1.10.443.10">
    <property type="entry name" value="Intergrase catalytic core"/>
    <property type="match status" value="1"/>
</dbReference>
<evidence type="ECO:0000313" key="4">
    <source>
        <dbReference type="EMBL" id="MBS3018579.1"/>
    </source>
</evidence>
<keyword evidence="1" id="KW-0229">DNA integration</keyword>
<reference evidence="4 5" key="1">
    <citation type="submission" date="2020-03" db="EMBL/GenBank/DDBJ databases">
        <title>The role of nitrogen metabolism on polyethylene biodegradation.</title>
        <authorList>
            <person name="Peixoto J."/>
            <person name="Vizzotto C.S."/>
            <person name="Ramos A."/>
            <person name="Alves G."/>
            <person name="Steindorff A."/>
            <person name="Kruger R."/>
        </authorList>
    </citation>
    <scope>NUCLEOTIDE SEQUENCE [LARGE SCALE GENOMIC DNA]</scope>
    <source>
        <strain evidence="4 5">PE63</strain>
    </source>
</reference>
<organism evidence="4 5">
    <name type="scientific">Comamonas brasiliensis</name>
    <dbReference type="NCBI Taxonomy" id="1812482"/>
    <lineage>
        <taxon>Bacteria</taxon>
        <taxon>Pseudomonadati</taxon>
        <taxon>Pseudomonadota</taxon>
        <taxon>Betaproteobacteria</taxon>
        <taxon>Burkholderiales</taxon>
        <taxon>Comamonadaceae</taxon>
        <taxon>Comamonas</taxon>
    </lineage>
</organism>
<gene>
    <name evidence="4" type="ORF">DJFAAGMI_01311</name>
</gene>
<dbReference type="InterPro" id="IPR011010">
    <property type="entry name" value="DNA_brk_join_enz"/>
</dbReference>
<dbReference type="InterPro" id="IPR002104">
    <property type="entry name" value="Integrase_catalytic"/>
</dbReference>
<name>A0ABS5LQE3_9BURK</name>
<evidence type="ECO:0000256" key="1">
    <source>
        <dbReference type="ARBA" id="ARBA00022908"/>
    </source>
</evidence>
<dbReference type="InterPro" id="IPR013762">
    <property type="entry name" value="Integrase-like_cat_sf"/>
</dbReference>
<accession>A0ABS5LQE3</accession>
<dbReference type="PANTHER" id="PTHR30349:SF94">
    <property type="entry name" value="INTEGRASE_RECOMBINASE HI_1414-RELATED"/>
    <property type="match status" value="1"/>
</dbReference>
<dbReference type="Pfam" id="PF00589">
    <property type="entry name" value="Phage_integrase"/>
    <property type="match status" value="1"/>
</dbReference>
<evidence type="ECO:0000259" key="3">
    <source>
        <dbReference type="PROSITE" id="PS51898"/>
    </source>
</evidence>
<keyword evidence="5" id="KW-1185">Reference proteome</keyword>
<dbReference type="InterPro" id="IPR050090">
    <property type="entry name" value="Tyrosine_recombinase_XerCD"/>
</dbReference>
<dbReference type="PROSITE" id="PS51898">
    <property type="entry name" value="TYR_RECOMBINASE"/>
    <property type="match status" value="1"/>
</dbReference>
<dbReference type="SUPFAM" id="SSF56349">
    <property type="entry name" value="DNA breaking-rejoining enzymes"/>
    <property type="match status" value="1"/>
</dbReference>
<sequence length="357" mass="41473">MVPCMGTITQRKRADGSISFRAQVRVRQGNEYLHGESKTFTRRALAQEWIRRREFEIEKATASGEPIKGHITLKQILEDYVSDAKGIVAWGRSKTADITRLRKAKLAHRDARHLRAIDFIEYARWRRTEEDAGPATVLNDIVWLRQACLGAVARYGMHKLVQELDAAKQELLRLKIISKPRRRIRRLRAEEEAALRAYFAKQETRASIPMLQIFEFALLTTRRQEEITTLKVADVDFESRVGWLDDVKHPKLKTGNRRCFRMLEPALELIRRRMESGQTGELVFPYNHRSIGSSFTRACKLLNIPDLRFHDLRHEAISRLFERGYSIEQVAQFSLHESWTSLKIYTHLDPADVPELG</sequence>
<protein>
    <recommendedName>
        <fullName evidence="3">Tyr recombinase domain-containing protein</fullName>
    </recommendedName>
</protein>
<comment type="caution">
    <text evidence="4">The sequence shown here is derived from an EMBL/GenBank/DDBJ whole genome shotgun (WGS) entry which is preliminary data.</text>
</comment>
<evidence type="ECO:0000313" key="5">
    <source>
        <dbReference type="Proteomes" id="UP001647436"/>
    </source>
</evidence>
<proteinExistence type="predicted"/>
<feature type="domain" description="Tyr recombinase" evidence="3">
    <location>
        <begin position="182"/>
        <end position="357"/>
    </location>
</feature>
<dbReference type="Proteomes" id="UP001647436">
    <property type="component" value="Unassembled WGS sequence"/>
</dbReference>
<dbReference type="EMBL" id="JAANES010000001">
    <property type="protein sequence ID" value="MBS3018579.1"/>
    <property type="molecule type" value="Genomic_DNA"/>
</dbReference>
<dbReference type="PANTHER" id="PTHR30349">
    <property type="entry name" value="PHAGE INTEGRASE-RELATED"/>
    <property type="match status" value="1"/>
</dbReference>
<evidence type="ECO:0000256" key="2">
    <source>
        <dbReference type="ARBA" id="ARBA00023172"/>
    </source>
</evidence>
<keyword evidence="2" id="KW-0233">DNA recombination</keyword>